<dbReference type="GO" id="GO:0005615">
    <property type="term" value="C:extracellular space"/>
    <property type="evidence" value="ECO:0007669"/>
    <property type="project" value="TreeGrafter"/>
</dbReference>
<comment type="similarity">
    <text evidence="1">Belongs to the peptidase S8 family.</text>
</comment>
<dbReference type="PRINTS" id="PR00723">
    <property type="entry name" value="SUBTILISIN"/>
</dbReference>
<evidence type="ECO:0000256" key="4">
    <source>
        <dbReference type="ARBA" id="ARBA00022825"/>
    </source>
</evidence>
<evidence type="ECO:0000313" key="7">
    <source>
        <dbReference type="EMBL" id="CAB4836513.1"/>
    </source>
</evidence>
<dbReference type="InterPro" id="IPR023828">
    <property type="entry name" value="Peptidase_S8_Ser-AS"/>
</dbReference>
<dbReference type="PROSITE" id="PS00137">
    <property type="entry name" value="SUBTILASE_HIS"/>
    <property type="match status" value="1"/>
</dbReference>
<evidence type="ECO:0000256" key="2">
    <source>
        <dbReference type="ARBA" id="ARBA00022670"/>
    </source>
</evidence>
<dbReference type="InterPro" id="IPR015500">
    <property type="entry name" value="Peptidase_S8_subtilisin-rel"/>
</dbReference>
<dbReference type="InterPro" id="IPR010259">
    <property type="entry name" value="S8pro/Inhibitor_I9"/>
</dbReference>
<evidence type="ECO:0000313" key="6">
    <source>
        <dbReference type="EMBL" id="CAB4768532.1"/>
    </source>
</evidence>
<dbReference type="EMBL" id="CAFABA010000187">
    <property type="protein sequence ID" value="CAB4836513.1"/>
    <property type="molecule type" value="Genomic_DNA"/>
</dbReference>
<dbReference type="PROSITE" id="PS51892">
    <property type="entry name" value="SUBTILASE"/>
    <property type="match status" value="1"/>
</dbReference>
<dbReference type="InterPro" id="IPR050131">
    <property type="entry name" value="Peptidase_S8_subtilisin-like"/>
</dbReference>
<organism evidence="6">
    <name type="scientific">freshwater metagenome</name>
    <dbReference type="NCBI Taxonomy" id="449393"/>
    <lineage>
        <taxon>unclassified sequences</taxon>
        <taxon>metagenomes</taxon>
        <taxon>ecological metagenomes</taxon>
    </lineage>
</organism>
<dbReference type="Gene3D" id="3.40.50.200">
    <property type="entry name" value="Peptidase S8/S53 domain"/>
    <property type="match status" value="1"/>
</dbReference>
<dbReference type="PANTHER" id="PTHR43806">
    <property type="entry name" value="PEPTIDASE S8"/>
    <property type="match status" value="1"/>
</dbReference>
<evidence type="ECO:0000259" key="5">
    <source>
        <dbReference type="PROSITE" id="PS50853"/>
    </source>
</evidence>
<dbReference type="EMBL" id="CAEZYR010000164">
    <property type="protein sequence ID" value="CAB4768532.1"/>
    <property type="molecule type" value="Genomic_DNA"/>
</dbReference>
<dbReference type="PROSITE" id="PS00136">
    <property type="entry name" value="SUBTILASE_ASP"/>
    <property type="match status" value="1"/>
</dbReference>
<evidence type="ECO:0000256" key="3">
    <source>
        <dbReference type="ARBA" id="ARBA00022801"/>
    </source>
</evidence>
<evidence type="ECO:0000256" key="1">
    <source>
        <dbReference type="ARBA" id="ARBA00011073"/>
    </source>
</evidence>
<reference evidence="6" key="1">
    <citation type="submission" date="2020-05" db="EMBL/GenBank/DDBJ databases">
        <authorList>
            <person name="Chiriac C."/>
            <person name="Salcher M."/>
            <person name="Ghai R."/>
            <person name="Kavagutti S V."/>
        </authorList>
    </citation>
    <scope>NUCLEOTIDE SEQUENCE</scope>
</reference>
<dbReference type="InterPro" id="IPR023827">
    <property type="entry name" value="Peptidase_S8_Asp-AS"/>
</dbReference>
<dbReference type="InterPro" id="IPR036116">
    <property type="entry name" value="FN3_sf"/>
</dbReference>
<dbReference type="SUPFAM" id="SSF49265">
    <property type="entry name" value="Fibronectin type III"/>
    <property type="match status" value="1"/>
</dbReference>
<accession>A0A6J6V8G8</accession>
<dbReference type="InterPro" id="IPR022398">
    <property type="entry name" value="Peptidase_S8_His-AS"/>
</dbReference>
<dbReference type="CDD" id="cd00063">
    <property type="entry name" value="FN3"/>
    <property type="match status" value="1"/>
</dbReference>
<dbReference type="SUPFAM" id="SSF54897">
    <property type="entry name" value="Protease propeptides/inhibitors"/>
    <property type="match status" value="1"/>
</dbReference>
<name>A0A6J6V8G8_9ZZZZ</name>
<dbReference type="InterPro" id="IPR000209">
    <property type="entry name" value="Peptidase_S8/S53_dom"/>
</dbReference>
<dbReference type="SUPFAM" id="SSF52743">
    <property type="entry name" value="Subtilisin-like"/>
    <property type="match status" value="1"/>
</dbReference>
<keyword evidence="3" id="KW-0378">Hydrolase</keyword>
<keyword evidence="4" id="KW-0720">Serine protease</keyword>
<dbReference type="Pfam" id="PF00082">
    <property type="entry name" value="Peptidase_S8"/>
    <property type="match status" value="1"/>
</dbReference>
<dbReference type="GO" id="GO:0004252">
    <property type="term" value="F:serine-type endopeptidase activity"/>
    <property type="evidence" value="ECO:0007669"/>
    <property type="project" value="InterPro"/>
</dbReference>
<sequence>MFIASAIVMAVPLAASGAPPDRAEWSSYIVVLAAPQDLAVVKAAARGAGGTAGHEYRHVFTGFSVELPAAAAIALARNPRVALVEPDGAVTATTTQSPIPSWGLDRVDQRPLALDNSYSYTETGSGVTAYIVDTGIRSTHTDFGTRVIAGYTAINDGNGTSDCNGHGTHVAGTVGGKTYGIAKAVTLVPVRVLDCAGSGTMSGVIAGIDWAVGHHTAGPAVLNMSLGGGVNSSIDAAVQRATDDGITVVVAAGNSNADACNYSPSRAPSALTIGATTDTDARSSYSNFGSCLDLFAPGSSIRSSWSTSDTATNIISGTSMASPHVAGAAARYLAMNPSASPAAVAAALQISATQGVVTSAGALSPNRLLWADPGAVAPPTVPVAPTGATAAAADASALVSWTAPSNGGSAITSYMVISSPGSQTCGTSGGTSCTVAGLTNGVSYTFTVTASNGVGTSLPSAPSNAVTPTQPPPFTFSLTATVTNVSRKKVALSWTKPNGVANVDIWRNGVKLITTPNDGLHNDQLGTGGTYTYKVCHANTTTCSNLATVVF</sequence>
<dbReference type="InterPro" id="IPR003961">
    <property type="entry name" value="FN3_dom"/>
</dbReference>
<dbReference type="CDD" id="cd04077">
    <property type="entry name" value="Peptidases_S8_PCSK9_ProteinaseK_like"/>
    <property type="match status" value="1"/>
</dbReference>
<dbReference type="InterPro" id="IPR013783">
    <property type="entry name" value="Ig-like_fold"/>
</dbReference>
<dbReference type="Gene3D" id="3.30.70.80">
    <property type="entry name" value="Peptidase S8 propeptide/proteinase inhibitor I9"/>
    <property type="match status" value="1"/>
</dbReference>
<dbReference type="Pfam" id="PF00041">
    <property type="entry name" value="fn3"/>
    <property type="match status" value="1"/>
</dbReference>
<dbReference type="FunFam" id="3.40.50.200:FF:000014">
    <property type="entry name" value="Proteinase K"/>
    <property type="match status" value="1"/>
</dbReference>
<dbReference type="PROSITE" id="PS00138">
    <property type="entry name" value="SUBTILASE_SER"/>
    <property type="match status" value="1"/>
</dbReference>
<dbReference type="InterPro" id="IPR036852">
    <property type="entry name" value="Peptidase_S8/S53_dom_sf"/>
</dbReference>
<proteinExistence type="inferred from homology"/>
<dbReference type="Gene3D" id="2.60.40.10">
    <property type="entry name" value="Immunoglobulins"/>
    <property type="match status" value="2"/>
</dbReference>
<gene>
    <name evidence="6" type="ORF">UFOPK2754_02965</name>
    <name evidence="7" type="ORF">UFOPK3139_02957</name>
</gene>
<dbReference type="InterPro" id="IPR034193">
    <property type="entry name" value="PCSK9_ProteinaseK-like"/>
</dbReference>
<dbReference type="PANTHER" id="PTHR43806:SF11">
    <property type="entry name" value="CEREVISIN-RELATED"/>
    <property type="match status" value="1"/>
</dbReference>
<protein>
    <submittedName>
        <fullName evidence="6">Unannotated protein</fullName>
    </submittedName>
</protein>
<dbReference type="AlphaFoldDB" id="A0A6J6V8G8"/>
<dbReference type="GO" id="GO:0006508">
    <property type="term" value="P:proteolysis"/>
    <property type="evidence" value="ECO:0007669"/>
    <property type="project" value="UniProtKB-KW"/>
</dbReference>
<keyword evidence="2" id="KW-0645">Protease</keyword>
<dbReference type="InterPro" id="IPR037045">
    <property type="entry name" value="S8pro/Inhibitor_I9_sf"/>
</dbReference>
<dbReference type="PROSITE" id="PS50853">
    <property type="entry name" value="FN3"/>
    <property type="match status" value="1"/>
</dbReference>
<feature type="domain" description="Fibronectin type-III" evidence="5">
    <location>
        <begin position="381"/>
        <end position="472"/>
    </location>
</feature>
<dbReference type="SMART" id="SM00060">
    <property type="entry name" value="FN3"/>
    <property type="match status" value="2"/>
</dbReference>
<dbReference type="Pfam" id="PF05922">
    <property type="entry name" value="Inhibitor_I9"/>
    <property type="match status" value="1"/>
</dbReference>